<organism evidence="2 3">
    <name type="scientific">Naganishia liquefaciens</name>
    <dbReference type="NCBI Taxonomy" id="104408"/>
    <lineage>
        <taxon>Eukaryota</taxon>
        <taxon>Fungi</taxon>
        <taxon>Dikarya</taxon>
        <taxon>Basidiomycota</taxon>
        <taxon>Agaricomycotina</taxon>
        <taxon>Tremellomycetes</taxon>
        <taxon>Filobasidiales</taxon>
        <taxon>Filobasidiaceae</taxon>
        <taxon>Naganishia</taxon>
    </lineage>
</organism>
<dbReference type="EMBL" id="BLZA01000002">
    <property type="protein sequence ID" value="GHJ83647.1"/>
    <property type="molecule type" value="Genomic_DNA"/>
</dbReference>
<dbReference type="Pfam" id="PF00581">
    <property type="entry name" value="Rhodanese"/>
    <property type="match status" value="1"/>
</dbReference>
<evidence type="ECO:0000259" key="1">
    <source>
        <dbReference type="PROSITE" id="PS50206"/>
    </source>
</evidence>
<dbReference type="OrthoDB" id="566238at2759"/>
<dbReference type="PANTHER" id="PTHR44086:SF10">
    <property type="entry name" value="THIOSULFATE SULFURTRANSFERASE_RHODANESE-LIKE DOMAIN-CONTAINING PROTEIN 3"/>
    <property type="match status" value="1"/>
</dbReference>
<accession>A0A8H3TM88</accession>
<sequence>MNRTLPLRNILRAATPLRTTIAPCVFSVAAPTPARTARVPSAAQVFVGARFKTTKSWGPPIVSYEELKPLTEQPTDDILIVDVRENDEVALGSIPSAVSLPLSVLKSHLSPTYNAGTFQKEHAFAKPLPEQKMVFFCRSGKRSATACQLADEAGYKNVRNYEGSWLDWTRREKEADMNGAAGYKGDDDD</sequence>
<dbReference type="InterPro" id="IPR036873">
    <property type="entry name" value="Rhodanese-like_dom_sf"/>
</dbReference>
<evidence type="ECO:0000313" key="2">
    <source>
        <dbReference type="EMBL" id="GHJ83647.1"/>
    </source>
</evidence>
<dbReference type="Gene3D" id="3.40.250.10">
    <property type="entry name" value="Rhodanese-like domain"/>
    <property type="match status" value="1"/>
</dbReference>
<evidence type="ECO:0000313" key="3">
    <source>
        <dbReference type="Proteomes" id="UP000620104"/>
    </source>
</evidence>
<name>A0A8H3TM88_9TREE</name>
<dbReference type="SUPFAM" id="SSF52821">
    <property type="entry name" value="Rhodanese/Cell cycle control phosphatase"/>
    <property type="match status" value="1"/>
</dbReference>
<protein>
    <recommendedName>
        <fullName evidence="1">Rhodanese domain-containing protein</fullName>
    </recommendedName>
</protein>
<dbReference type="GO" id="GO:0005739">
    <property type="term" value="C:mitochondrion"/>
    <property type="evidence" value="ECO:0007669"/>
    <property type="project" value="TreeGrafter"/>
</dbReference>
<dbReference type="PROSITE" id="PS50206">
    <property type="entry name" value="RHODANESE_3"/>
    <property type="match status" value="1"/>
</dbReference>
<comment type="caution">
    <text evidence="2">The sequence shown here is derived from an EMBL/GenBank/DDBJ whole genome shotgun (WGS) entry which is preliminary data.</text>
</comment>
<gene>
    <name evidence="2" type="ORF">NliqN6_0049</name>
</gene>
<dbReference type="InterPro" id="IPR001763">
    <property type="entry name" value="Rhodanese-like_dom"/>
</dbReference>
<dbReference type="SMART" id="SM00450">
    <property type="entry name" value="RHOD"/>
    <property type="match status" value="1"/>
</dbReference>
<dbReference type="AlphaFoldDB" id="A0A8H3TM88"/>
<reference evidence="2" key="1">
    <citation type="submission" date="2020-07" db="EMBL/GenBank/DDBJ databases">
        <title>Draft Genome Sequence of a Deep-Sea Yeast, Naganishia (Cryptococcus) liquefaciens strain N6.</title>
        <authorList>
            <person name="Han Y.W."/>
            <person name="Kajitani R."/>
            <person name="Morimoto H."/>
            <person name="Parhat M."/>
            <person name="Tsubouchi H."/>
            <person name="Bakenova O."/>
            <person name="Ogata M."/>
            <person name="Argunhan B."/>
            <person name="Aoki R."/>
            <person name="Kajiwara S."/>
            <person name="Itoh T."/>
            <person name="Iwasaki H."/>
        </authorList>
    </citation>
    <scope>NUCLEOTIDE SEQUENCE</scope>
    <source>
        <strain evidence="2">N6</strain>
    </source>
</reference>
<feature type="domain" description="Rhodanese" evidence="1">
    <location>
        <begin position="74"/>
        <end position="173"/>
    </location>
</feature>
<dbReference type="GO" id="GO:0004792">
    <property type="term" value="F:thiosulfate-cyanide sulfurtransferase activity"/>
    <property type="evidence" value="ECO:0007669"/>
    <property type="project" value="TreeGrafter"/>
</dbReference>
<keyword evidence="3" id="KW-1185">Reference proteome</keyword>
<dbReference type="PANTHER" id="PTHR44086">
    <property type="entry name" value="THIOSULFATE SULFURTRANSFERASE RDL2, MITOCHONDRIAL-RELATED"/>
    <property type="match status" value="1"/>
</dbReference>
<proteinExistence type="predicted"/>
<dbReference type="Proteomes" id="UP000620104">
    <property type="component" value="Unassembled WGS sequence"/>
</dbReference>